<proteinExistence type="predicted"/>
<keyword evidence="4" id="KW-1185">Reference proteome</keyword>
<dbReference type="AlphaFoldDB" id="L8GX55"/>
<dbReference type="GeneID" id="14917434"/>
<name>L8GX55_ACACF</name>
<organism evidence="3 4">
    <name type="scientific">Acanthamoeba castellanii (strain ATCC 30010 / Neff)</name>
    <dbReference type="NCBI Taxonomy" id="1257118"/>
    <lineage>
        <taxon>Eukaryota</taxon>
        <taxon>Amoebozoa</taxon>
        <taxon>Discosea</taxon>
        <taxon>Longamoebia</taxon>
        <taxon>Centramoebida</taxon>
        <taxon>Acanthamoebidae</taxon>
        <taxon>Acanthamoeba</taxon>
    </lineage>
</organism>
<evidence type="ECO:0000256" key="1">
    <source>
        <dbReference type="SAM" id="MobiDB-lite"/>
    </source>
</evidence>
<dbReference type="PROSITE" id="PS51489">
    <property type="entry name" value="BUB1_N"/>
    <property type="match status" value="1"/>
</dbReference>
<feature type="region of interest" description="Disordered" evidence="1">
    <location>
        <begin position="295"/>
        <end position="321"/>
    </location>
</feature>
<accession>L8GX55</accession>
<dbReference type="VEuPathDB" id="AmoebaDB:ACA1_088980"/>
<dbReference type="PANTHER" id="PTHR14030">
    <property type="entry name" value="MITOTIC CHECKPOINT SERINE/THREONINE-PROTEIN KINASE BUB1"/>
    <property type="match status" value="1"/>
</dbReference>
<feature type="compositionally biased region" description="Polar residues" evidence="1">
    <location>
        <begin position="244"/>
        <end position="256"/>
    </location>
</feature>
<dbReference type="Proteomes" id="UP000011083">
    <property type="component" value="Unassembled WGS sequence"/>
</dbReference>
<dbReference type="Gene3D" id="1.25.40.430">
    <property type="match status" value="1"/>
</dbReference>
<feature type="compositionally biased region" description="Low complexity" evidence="1">
    <location>
        <begin position="228"/>
        <end position="239"/>
    </location>
</feature>
<sequence length="387" mass="42500">MADELLKKENEEPTEVVELSDWEHCKENIVPLRRGRNARQLAAVCSLDGAESAVDARIEAQKKAWEDEIANYSGEDPLDLWARYVDWAQQSLVADDSRQQLISLIERCTKVFSGEALPRYREDPRLLRLWLAYVFNYLKSNKIGEKEAVFYERWASALEFRGNQALCQKVYEAGILKGAHPVDWLKTRQKAFQKRLIEKIKPTAAQGGLSASSSASALSSARRPALAPLSSSSSAARAPMTGLRPSTQATGMQASRTSTLGMASGGVRLGSIASRPVTSSTFASAPNGKTVKSEIYVDPSHSGDNKSNKSSVNVNTKEGQLPHVASAAPAAGLTTEGKWCTLAPLQERQKENRPLPQKWSETTLPQKTKAKPSTTESFSIFVDDEFQ</sequence>
<protein>
    <submittedName>
        <fullName evidence="3">Mad3/BUB1 region 1 family protein</fullName>
    </submittedName>
</protein>
<evidence type="ECO:0000313" key="3">
    <source>
        <dbReference type="EMBL" id="ELR16651.1"/>
    </source>
</evidence>
<dbReference type="Pfam" id="PF08311">
    <property type="entry name" value="Mad3_BUB1_I"/>
    <property type="match status" value="1"/>
</dbReference>
<feature type="domain" description="BUB1 N-terminal" evidence="2">
    <location>
        <begin position="65"/>
        <end position="213"/>
    </location>
</feature>
<feature type="compositionally biased region" description="Polar residues" evidence="1">
    <location>
        <begin position="359"/>
        <end position="378"/>
    </location>
</feature>
<reference evidence="3 4" key="1">
    <citation type="journal article" date="2013" name="Genome Biol.">
        <title>Genome of Acanthamoeba castellanii highlights extensive lateral gene transfer and early evolution of tyrosine kinase signaling.</title>
        <authorList>
            <person name="Clarke M."/>
            <person name="Lohan A.J."/>
            <person name="Liu B."/>
            <person name="Lagkouvardos I."/>
            <person name="Roy S."/>
            <person name="Zafar N."/>
            <person name="Bertelli C."/>
            <person name="Schilde C."/>
            <person name="Kianianmomeni A."/>
            <person name="Burglin T.R."/>
            <person name="Frech C."/>
            <person name="Turcotte B."/>
            <person name="Kopec K.O."/>
            <person name="Synnott J.M."/>
            <person name="Choo C."/>
            <person name="Paponov I."/>
            <person name="Finkler A."/>
            <person name="Soon Heng Tan C."/>
            <person name="Hutchins A.P."/>
            <person name="Weinmeier T."/>
            <person name="Rattei T."/>
            <person name="Chu J.S."/>
            <person name="Gimenez G."/>
            <person name="Irimia M."/>
            <person name="Rigden D.J."/>
            <person name="Fitzpatrick D.A."/>
            <person name="Lorenzo-Morales J."/>
            <person name="Bateman A."/>
            <person name="Chiu C.H."/>
            <person name="Tang P."/>
            <person name="Hegemann P."/>
            <person name="Fromm H."/>
            <person name="Raoult D."/>
            <person name="Greub G."/>
            <person name="Miranda-Saavedra D."/>
            <person name="Chen N."/>
            <person name="Nash P."/>
            <person name="Ginger M.L."/>
            <person name="Horn M."/>
            <person name="Schaap P."/>
            <person name="Caler L."/>
            <person name="Loftus B."/>
        </authorList>
    </citation>
    <scope>NUCLEOTIDE SEQUENCE [LARGE SCALE GENOMIC DNA]</scope>
    <source>
        <strain evidence="3 4">Neff</strain>
    </source>
</reference>
<dbReference type="OrthoDB" id="248495at2759"/>
<dbReference type="RefSeq" id="XP_004338664.1">
    <property type="nucleotide sequence ID" value="XM_004338616.1"/>
</dbReference>
<feature type="region of interest" description="Disordered" evidence="1">
    <location>
        <begin position="347"/>
        <end position="387"/>
    </location>
</feature>
<dbReference type="KEGG" id="acan:ACA1_088980"/>
<dbReference type="EMBL" id="KB007985">
    <property type="protein sequence ID" value="ELR16651.1"/>
    <property type="molecule type" value="Genomic_DNA"/>
</dbReference>
<dbReference type="SMART" id="SM00777">
    <property type="entry name" value="Mad3_BUB1_I"/>
    <property type="match status" value="1"/>
</dbReference>
<gene>
    <name evidence="3" type="ORF">ACA1_088980</name>
</gene>
<evidence type="ECO:0000313" key="4">
    <source>
        <dbReference type="Proteomes" id="UP000011083"/>
    </source>
</evidence>
<evidence type="ECO:0000259" key="2">
    <source>
        <dbReference type="PROSITE" id="PS51489"/>
    </source>
</evidence>
<dbReference type="STRING" id="1257118.L8GX55"/>
<dbReference type="GO" id="GO:0007094">
    <property type="term" value="P:mitotic spindle assembly checkpoint signaling"/>
    <property type="evidence" value="ECO:0007669"/>
    <property type="project" value="InterPro"/>
</dbReference>
<dbReference type="InterPro" id="IPR013212">
    <property type="entry name" value="Mad3/Bub1_I"/>
</dbReference>
<dbReference type="InterPro" id="IPR015661">
    <property type="entry name" value="Bub1/Mad3"/>
</dbReference>
<feature type="region of interest" description="Disordered" evidence="1">
    <location>
        <begin position="228"/>
        <end position="256"/>
    </location>
</feature>